<keyword evidence="1" id="KW-0732">Signal</keyword>
<evidence type="ECO:0000313" key="2">
    <source>
        <dbReference type="EMBL" id="KAA3521098.1"/>
    </source>
</evidence>
<dbReference type="Proteomes" id="UP000436911">
    <property type="component" value="Unassembled WGS sequence"/>
</dbReference>
<dbReference type="AlphaFoldDB" id="A0A368NZY2"/>
<protein>
    <submittedName>
        <fullName evidence="2">Uncharacterized protein</fullName>
    </submittedName>
</protein>
<sequence>MILLLSLFSFIFSEALACLSPDKCQIDCRLQRFDGSGRNGSNARHMTVPQFNDDKLHSASIKGKPGHIGVI</sequence>
<reference evidence="2 3" key="1">
    <citation type="submission" date="2018-08" db="EMBL/GenBank/DDBJ databases">
        <title>Genome sequencing of Agrobacterium vitis strain ICMP 10754.</title>
        <authorList>
            <person name="Visnovsky S.B."/>
            <person name="Pitman A.R."/>
        </authorList>
    </citation>
    <scope>NUCLEOTIDE SEQUENCE [LARGE SCALE GENOMIC DNA]</scope>
    <source>
        <strain evidence="2 3">ICMP 10754</strain>
    </source>
</reference>
<dbReference type="EMBL" id="QUSG01000022">
    <property type="protein sequence ID" value="KAA3521098.1"/>
    <property type="molecule type" value="Genomic_DNA"/>
</dbReference>
<organism evidence="2 3">
    <name type="scientific">Agrobacterium vitis</name>
    <name type="common">Rhizobium vitis</name>
    <dbReference type="NCBI Taxonomy" id="373"/>
    <lineage>
        <taxon>Bacteria</taxon>
        <taxon>Pseudomonadati</taxon>
        <taxon>Pseudomonadota</taxon>
        <taxon>Alphaproteobacteria</taxon>
        <taxon>Hyphomicrobiales</taxon>
        <taxon>Rhizobiaceae</taxon>
        <taxon>Rhizobium/Agrobacterium group</taxon>
        <taxon>Agrobacterium</taxon>
    </lineage>
</organism>
<name>A0A368NZY2_AGRVI</name>
<gene>
    <name evidence="2" type="ORF">DXT89_23595</name>
</gene>
<feature type="chain" id="PRO_5030067995" evidence="1">
    <location>
        <begin position="18"/>
        <end position="71"/>
    </location>
</feature>
<evidence type="ECO:0000313" key="3">
    <source>
        <dbReference type="Proteomes" id="UP000436911"/>
    </source>
</evidence>
<proteinExistence type="predicted"/>
<feature type="signal peptide" evidence="1">
    <location>
        <begin position="1"/>
        <end position="17"/>
    </location>
</feature>
<evidence type="ECO:0000256" key="1">
    <source>
        <dbReference type="SAM" id="SignalP"/>
    </source>
</evidence>
<accession>A0A368NZY2</accession>
<comment type="caution">
    <text evidence="2">The sequence shown here is derived from an EMBL/GenBank/DDBJ whole genome shotgun (WGS) entry which is preliminary data.</text>
</comment>